<accession>A0A2S1LEE2</accession>
<evidence type="ECO:0000313" key="3">
    <source>
        <dbReference type="EMBL" id="AWG22124.1"/>
    </source>
</evidence>
<feature type="domain" description="DUF6265" evidence="2">
    <location>
        <begin position="32"/>
        <end position="141"/>
    </location>
</feature>
<dbReference type="PROSITE" id="PS51257">
    <property type="entry name" value="PROKAR_LIPOPROTEIN"/>
    <property type="match status" value="1"/>
</dbReference>
<evidence type="ECO:0000313" key="4">
    <source>
        <dbReference type="Proteomes" id="UP000244527"/>
    </source>
</evidence>
<dbReference type="Pfam" id="PF19780">
    <property type="entry name" value="DUF6265"/>
    <property type="match status" value="1"/>
</dbReference>
<evidence type="ECO:0000259" key="2">
    <source>
        <dbReference type="Pfam" id="PF19780"/>
    </source>
</evidence>
<gene>
    <name evidence="3" type="ORF">FFWV33_11685</name>
</gene>
<reference evidence="3 4" key="1">
    <citation type="submission" date="2017-04" db="EMBL/GenBank/DDBJ databases">
        <title>Compelte genome sequence of WV33.</title>
        <authorList>
            <person name="Lee P.C."/>
        </authorList>
    </citation>
    <scope>NUCLEOTIDE SEQUENCE [LARGE SCALE GENOMIC DNA]</scope>
    <source>
        <strain evidence="3 4">WV33</strain>
    </source>
</reference>
<dbReference type="Proteomes" id="UP000244527">
    <property type="component" value="Chromosome"/>
</dbReference>
<dbReference type="AlphaFoldDB" id="A0A2S1LEE2"/>
<evidence type="ECO:0000256" key="1">
    <source>
        <dbReference type="SAM" id="MobiDB-lite"/>
    </source>
</evidence>
<dbReference type="OrthoDB" id="5382295at2"/>
<name>A0A2S1LEE2_9FLAO</name>
<dbReference type="KEGG" id="ffa:FFWV33_11685"/>
<dbReference type="RefSeq" id="WP_108741056.1">
    <property type="nucleotide sequence ID" value="NZ_CP020918.1"/>
</dbReference>
<protein>
    <recommendedName>
        <fullName evidence="2">DUF6265 domain-containing protein</fullName>
    </recommendedName>
</protein>
<sequence>MIQKITLLSVLLMLLSCDKNSKPTYELMQSSEWIIGKWEQKNTEGIITETWVKLNDSTYTGTSFFTKGKDTLHQEKIVLQQKGENLTYKTVIQGQNDDGPILFLGKEAKENEIIFENFNNDYPQKIIYTKSNASQMTTEISGMQNGKPSTERYSMIKSK</sequence>
<feature type="region of interest" description="Disordered" evidence="1">
    <location>
        <begin position="140"/>
        <end position="159"/>
    </location>
</feature>
<dbReference type="InterPro" id="IPR046232">
    <property type="entry name" value="DUF6265"/>
</dbReference>
<dbReference type="EMBL" id="CP020918">
    <property type="protein sequence ID" value="AWG22124.1"/>
    <property type="molecule type" value="Genomic_DNA"/>
</dbReference>
<organism evidence="3 4">
    <name type="scientific">Flavobacterium faecale</name>
    <dbReference type="NCBI Taxonomy" id="1355330"/>
    <lineage>
        <taxon>Bacteria</taxon>
        <taxon>Pseudomonadati</taxon>
        <taxon>Bacteroidota</taxon>
        <taxon>Flavobacteriia</taxon>
        <taxon>Flavobacteriales</taxon>
        <taxon>Flavobacteriaceae</taxon>
        <taxon>Flavobacterium</taxon>
    </lineage>
</organism>
<proteinExistence type="predicted"/>
<keyword evidence="4" id="KW-1185">Reference proteome</keyword>
<feature type="compositionally biased region" description="Polar residues" evidence="1">
    <location>
        <begin position="140"/>
        <end position="152"/>
    </location>
</feature>